<organism evidence="1 2">
    <name type="scientific">Aromia moschata</name>
    <dbReference type="NCBI Taxonomy" id="1265417"/>
    <lineage>
        <taxon>Eukaryota</taxon>
        <taxon>Metazoa</taxon>
        <taxon>Ecdysozoa</taxon>
        <taxon>Arthropoda</taxon>
        <taxon>Hexapoda</taxon>
        <taxon>Insecta</taxon>
        <taxon>Pterygota</taxon>
        <taxon>Neoptera</taxon>
        <taxon>Endopterygota</taxon>
        <taxon>Coleoptera</taxon>
        <taxon>Polyphaga</taxon>
        <taxon>Cucujiformia</taxon>
        <taxon>Chrysomeloidea</taxon>
        <taxon>Cerambycidae</taxon>
        <taxon>Cerambycinae</taxon>
        <taxon>Callichromatini</taxon>
        <taxon>Aromia</taxon>
    </lineage>
</organism>
<evidence type="ECO:0000313" key="2">
    <source>
        <dbReference type="Proteomes" id="UP001162162"/>
    </source>
</evidence>
<evidence type="ECO:0000313" key="1">
    <source>
        <dbReference type="EMBL" id="KAJ8936115.1"/>
    </source>
</evidence>
<dbReference type="AlphaFoldDB" id="A0AAV8XCC8"/>
<name>A0AAV8XCC8_9CUCU</name>
<reference evidence="1" key="1">
    <citation type="journal article" date="2023" name="Insect Mol. Biol.">
        <title>Genome sequencing provides insights into the evolution of gene families encoding plant cell wall-degrading enzymes in longhorned beetles.</title>
        <authorList>
            <person name="Shin N.R."/>
            <person name="Okamura Y."/>
            <person name="Kirsch R."/>
            <person name="Pauchet Y."/>
        </authorList>
    </citation>
    <scope>NUCLEOTIDE SEQUENCE</scope>
    <source>
        <strain evidence="1">AMC_N1</strain>
    </source>
</reference>
<protein>
    <submittedName>
        <fullName evidence="1">Uncharacterized protein</fullName>
    </submittedName>
</protein>
<dbReference type="Proteomes" id="UP001162162">
    <property type="component" value="Unassembled WGS sequence"/>
</dbReference>
<gene>
    <name evidence="1" type="ORF">NQ318_022937</name>
</gene>
<dbReference type="EMBL" id="JAPWTK010000782">
    <property type="protein sequence ID" value="KAJ8936115.1"/>
    <property type="molecule type" value="Genomic_DNA"/>
</dbReference>
<proteinExistence type="predicted"/>
<sequence length="82" mass="9599">MCDENPHEIFEDRFQHQFSLNVWDCGPWFAPLETLGDLRNRIIAGCNSIRNDPDVFEKVCQSMKRKLDSYIRAGGGHFKHFL</sequence>
<accession>A0AAV8XCC8</accession>
<comment type="caution">
    <text evidence="1">The sequence shown here is derived from an EMBL/GenBank/DDBJ whole genome shotgun (WGS) entry which is preliminary data.</text>
</comment>
<keyword evidence="2" id="KW-1185">Reference proteome</keyword>